<feature type="non-terminal residue" evidence="2">
    <location>
        <position position="1"/>
    </location>
</feature>
<organism evidence="2 3">
    <name type="scientific">Ilex paraguariensis</name>
    <name type="common">yerba mate</name>
    <dbReference type="NCBI Taxonomy" id="185542"/>
    <lineage>
        <taxon>Eukaryota</taxon>
        <taxon>Viridiplantae</taxon>
        <taxon>Streptophyta</taxon>
        <taxon>Embryophyta</taxon>
        <taxon>Tracheophyta</taxon>
        <taxon>Spermatophyta</taxon>
        <taxon>Magnoliopsida</taxon>
        <taxon>eudicotyledons</taxon>
        <taxon>Gunneridae</taxon>
        <taxon>Pentapetalae</taxon>
        <taxon>asterids</taxon>
        <taxon>campanulids</taxon>
        <taxon>Aquifoliales</taxon>
        <taxon>Aquifoliaceae</taxon>
        <taxon>Ilex</taxon>
    </lineage>
</organism>
<reference evidence="2 3" key="1">
    <citation type="submission" date="2024-02" db="EMBL/GenBank/DDBJ databases">
        <authorList>
            <person name="Vignale AGUSTIN F."/>
            <person name="Sosa J E."/>
            <person name="Modenutti C."/>
        </authorList>
    </citation>
    <scope>NUCLEOTIDE SEQUENCE [LARGE SCALE GENOMIC DNA]</scope>
</reference>
<evidence type="ECO:0000313" key="3">
    <source>
        <dbReference type="Proteomes" id="UP001642360"/>
    </source>
</evidence>
<gene>
    <name evidence="2" type="ORF">ILEXP_LOCUS9940</name>
</gene>
<comment type="caution">
    <text evidence="2">The sequence shown here is derived from an EMBL/GenBank/DDBJ whole genome shotgun (WGS) entry which is preliminary data.</text>
</comment>
<evidence type="ECO:0000256" key="1">
    <source>
        <dbReference type="SAM" id="MobiDB-lite"/>
    </source>
</evidence>
<keyword evidence="3" id="KW-1185">Reference proteome</keyword>
<dbReference type="EMBL" id="CAUOFW020001214">
    <property type="protein sequence ID" value="CAK9142274.1"/>
    <property type="molecule type" value="Genomic_DNA"/>
</dbReference>
<accession>A0ABC8RBE8</accession>
<dbReference type="AlphaFoldDB" id="A0ABC8RBE8"/>
<proteinExistence type="predicted"/>
<protein>
    <submittedName>
        <fullName evidence="2">Uncharacterized protein</fullName>
    </submittedName>
</protein>
<dbReference type="Proteomes" id="UP001642360">
    <property type="component" value="Unassembled WGS sequence"/>
</dbReference>
<sequence>FVQFFKQMDKVLYFSGQVNSSEEETSGLQEDSFKSKAQIRSQEDENKFLPDQMRFLL</sequence>
<feature type="region of interest" description="Disordered" evidence="1">
    <location>
        <begin position="18"/>
        <end position="41"/>
    </location>
</feature>
<name>A0ABC8RBE8_9AQUA</name>
<evidence type="ECO:0000313" key="2">
    <source>
        <dbReference type="EMBL" id="CAK9142274.1"/>
    </source>
</evidence>